<sequence length="137" mass="15089">MSTFKSRTLSVTINRNWRDVYSYAAEPANMVHWAAGLGAGFEGEGLEWKAHGAGGTAVRIRFTQRNEFGVLDHDVFVDGRIVHVPLRVMPNGDGAEVSFLLLQTPDLDDAAFERDAEAVNKDLQTLKAIMEDRAGGR</sequence>
<dbReference type="OrthoDB" id="880456at2"/>
<dbReference type="SUPFAM" id="SSF55961">
    <property type="entry name" value="Bet v1-like"/>
    <property type="match status" value="1"/>
</dbReference>
<keyword evidence="2" id="KW-1185">Reference proteome</keyword>
<proteinExistence type="predicted"/>
<evidence type="ECO:0008006" key="3">
    <source>
        <dbReference type="Google" id="ProtNLM"/>
    </source>
</evidence>
<accession>A0A1I7N8F3</accession>
<dbReference type="EMBL" id="FPCK01000001">
    <property type="protein sequence ID" value="SFV30962.1"/>
    <property type="molecule type" value="Genomic_DNA"/>
</dbReference>
<name>A0A1I7N8F3_9HYPH</name>
<dbReference type="STRING" id="429728.SAMN05216456_1188"/>
<protein>
    <recommendedName>
        <fullName evidence="3">Polyketide cyclase / dehydrase and lipid transport</fullName>
    </recommendedName>
</protein>
<dbReference type="RefSeq" id="WP_092422153.1">
    <property type="nucleotide sequence ID" value="NZ_FPCK01000001.1"/>
</dbReference>
<evidence type="ECO:0000313" key="1">
    <source>
        <dbReference type="EMBL" id="SFV30962.1"/>
    </source>
</evidence>
<dbReference type="AlphaFoldDB" id="A0A1I7N8F3"/>
<evidence type="ECO:0000313" key="2">
    <source>
        <dbReference type="Proteomes" id="UP000199074"/>
    </source>
</evidence>
<dbReference type="InterPro" id="IPR023393">
    <property type="entry name" value="START-like_dom_sf"/>
</dbReference>
<dbReference type="Proteomes" id="UP000199074">
    <property type="component" value="Unassembled WGS sequence"/>
</dbReference>
<organism evidence="1 2">
    <name type="scientific">Devosia crocina</name>
    <dbReference type="NCBI Taxonomy" id="429728"/>
    <lineage>
        <taxon>Bacteria</taxon>
        <taxon>Pseudomonadati</taxon>
        <taxon>Pseudomonadota</taxon>
        <taxon>Alphaproteobacteria</taxon>
        <taxon>Hyphomicrobiales</taxon>
        <taxon>Devosiaceae</taxon>
        <taxon>Devosia</taxon>
    </lineage>
</organism>
<reference evidence="1 2" key="1">
    <citation type="submission" date="2016-10" db="EMBL/GenBank/DDBJ databases">
        <authorList>
            <person name="de Groot N.N."/>
        </authorList>
    </citation>
    <scope>NUCLEOTIDE SEQUENCE [LARGE SCALE GENOMIC DNA]</scope>
    <source>
        <strain evidence="1 2">IPL20</strain>
    </source>
</reference>
<dbReference type="Gene3D" id="3.30.530.20">
    <property type="match status" value="1"/>
</dbReference>
<gene>
    <name evidence="1" type="ORF">SAMN05216456_1188</name>
</gene>